<protein>
    <submittedName>
        <fullName evidence="4">MARVEL domain-containing protein</fullName>
    </submittedName>
</protein>
<dbReference type="WBParaSite" id="Pan_g2614.t1">
    <property type="protein sequence ID" value="Pan_g2614.t1"/>
    <property type="gene ID" value="Pan_g2614"/>
</dbReference>
<feature type="transmembrane region" description="Helical" evidence="2">
    <location>
        <begin position="398"/>
        <end position="418"/>
    </location>
</feature>
<accession>A0A7E4ZXZ1</accession>
<organism evidence="3 4">
    <name type="scientific">Panagrellus redivivus</name>
    <name type="common">Microworm</name>
    <dbReference type="NCBI Taxonomy" id="6233"/>
    <lineage>
        <taxon>Eukaryota</taxon>
        <taxon>Metazoa</taxon>
        <taxon>Ecdysozoa</taxon>
        <taxon>Nematoda</taxon>
        <taxon>Chromadorea</taxon>
        <taxon>Rhabditida</taxon>
        <taxon>Tylenchina</taxon>
        <taxon>Panagrolaimomorpha</taxon>
        <taxon>Panagrolaimoidea</taxon>
        <taxon>Panagrolaimidae</taxon>
        <taxon>Panagrellus</taxon>
    </lineage>
</organism>
<proteinExistence type="predicted"/>
<sequence>MYSRPGCHPTSFTLNHASIGLLHGNQQLYLSHNASHHITTQHPGNSQPPNRADIVQHGCRWRAPAGPLSLGTSAIIASSRRLPPPLPSSPPPLSAHSDETNRESSLATAVVLDRREERSFYRISSPSPGLFRPPPPPVDDHPDSGVPGRAYRPPQREPQQYTPRSVVVNDSPIDDHPGVVLYSPASNRSAGGGSSGVYAKRYHNNSSARPEAFIEDVDDVNNNSPAHAGHPERHPRAAYFGSDPNDYNTQQRQPRRNVTSGGQYRTPTPVERSLDPYRSENNDSMASGRFLAGVSLGIRLFILILAIVSLILVMTAPGVCFWREINGQQTSREICPPSNTLFPMNIDRWNSALHFQLRGQNIWGQLAIIILSIVFAIMPLFFSCIYFGAGRSLTFTQLIATGICIIAFLVFGGFETWYATGFDHMPLFIRQIGGGTFSGCAGIPACETGFVVKGWAAAAAFYFLAAVLFIIDAVVIFMRKDNSHAKRVSLQHSVARASF</sequence>
<keyword evidence="2" id="KW-0812">Transmembrane</keyword>
<feature type="compositionally biased region" description="Pro residues" evidence="1">
    <location>
        <begin position="82"/>
        <end position="93"/>
    </location>
</feature>
<feature type="region of interest" description="Disordered" evidence="1">
    <location>
        <begin position="79"/>
        <end position="198"/>
    </location>
</feature>
<evidence type="ECO:0000313" key="4">
    <source>
        <dbReference type="WBParaSite" id="Pan_g2614.t1"/>
    </source>
</evidence>
<feature type="compositionally biased region" description="Polar residues" evidence="1">
    <location>
        <begin position="245"/>
        <end position="266"/>
    </location>
</feature>
<feature type="transmembrane region" description="Helical" evidence="2">
    <location>
        <begin position="290"/>
        <end position="314"/>
    </location>
</feature>
<reference evidence="3" key="1">
    <citation type="journal article" date="2013" name="Genetics">
        <title>The draft genome and transcriptome of Panagrellus redivivus are shaped by the harsh demands of a free-living lifestyle.</title>
        <authorList>
            <person name="Srinivasan J."/>
            <person name="Dillman A.R."/>
            <person name="Macchietto M.G."/>
            <person name="Heikkinen L."/>
            <person name="Lakso M."/>
            <person name="Fracchia K.M."/>
            <person name="Antoshechkin I."/>
            <person name="Mortazavi A."/>
            <person name="Wong G."/>
            <person name="Sternberg P.W."/>
        </authorList>
    </citation>
    <scope>NUCLEOTIDE SEQUENCE [LARGE SCALE GENOMIC DNA]</scope>
    <source>
        <strain evidence="3">MT8872</strain>
    </source>
</reference>
<dbReference type="AlphaFoldDB" id="A0A7E4ZXZ1"/>
<name>A0A7E4ZXZ1_PANRE</name>
<dbReference type="Proteomes" id="UP000492821">
    <property type="component" value="Unassembled WGS sequence"/>
</dbReference>
<feature type="transmembrane region" description="Helical" evidence="2">
    <location>
        <begin position="455"/>
        <end position="477"/>
    </location>
</feature>
<reference evidence="4" key="2">
    <citation type="submission" date="2020-10" db="UniProtKB">
        <authorList>
            <consortium name="WormBaseParasite"/>
        </authorList>
    </citation>
    <scope>IDENTIFICATION</scope>
</reference>
<evidence type="ECO:0000256" key="2">
    <source>
        <dbReference type="SAM" id="Phobius"/>
    </source>
</evidence>
<keyword evidence="2" id="KW-1133">Transmembrane helix</keyword>
<keyword evidence="2" id="KW-0472">Membrane</keyword>
<evidence type="ECO:0000313" key="3">
    <source>
        <dbReference type="Proteomes" id="UP000492821"/>
    </source>
</evidence>
<feature type="transmembrane region" description="Helical" evidence="2">
    <location>
        <begin position="362"/>
        <end position="386"/>
    </location>
</feature>
<evidence type="ECO:0000256" key="1">
    <source>
        <dbReference type="SAM" id="MobiDB-lite"/>
    </source>
</evidence>
<feature type="region of interest" description="Disordered" evidence="1">
    <location>
        <begin position="219"/>
        <end position="279"/>
    </location>
</feature>
<keyword evidence="3" id="KW-1185">Reference proteome</keyword>